<dbReference type="Proteomes" id="UP001142175">
    <property type="component" value="Unassembled WGS sequence"/>
</dbReference>
<keyword evidence="3" id="KW-1185">Reference proteome</keyword>
<dbReference type="InterPro" id="IPR025629">
    <property type="entry name" value="DUF4287"/>
</dbReference>
<organism evidence="2 3">
    <name type="scientific">Aquiflexum gelatinilyticum</name>
    <dbReference type="NCBI Taxonomy" id="2961943"/>
    <lineage>
        <taxon>Bacteria</taxon>
        <taxon>Pseudomonadati</taxon>
        <taxon>Bacteroidota</taxon>
        <taxon>Cytophagia</taxon>
        <taxon>Cytophagales</taxon>
        <taxon>Cyclobacteriaceae</taxon>
        <taxon>Aquiflexum</taxon>
    </lineage>
</organism>
<dbReference type="Pfam" id="PF14117">
    <property type="entry name" value="DUF4287"/>
    <property type="match status" value="1"/>
</dbReference>
<dbReference type="EMBL" id="JANSUY010000022">
    <property type="protein sequence ID" value="MCR9017023.1"/>
    <property type="molecule type" value="Genomic_DNA"/>
</dbReference>
<accession>A0A9X2P9W6</accession>
<dbReference type="RefSeq" id="WP_258424867.1">
    <property type="nucleotide sequence ID" value="NZ_JANSUY010000022.1"/>
</dbReference>
<evidence type="ECO:0000259" key="1">
    <source>
        <dbReference type="Pfam" id="PF18899"/>
    </source>
</evidence>
<comment type="caution">
    <text evidence="2">The sequence shown here is derived from an EMBL/GenBank/DDBJ whole genome shotgun (WGS) entry which is preliminary data.</text>
</comment>
<gene>
    <name evidence="2" type="ORF">NU887_18460</name>
</gene>
<reference evidence="2" key="1">
    <citation type="submission" date="2022-08" db="EMBL/GenBank/DDBJ databases">
        <authorList>
            <person name="Zhang D."/>
        </authorList>
    </citation>
    <scope>NUCLEOTIDE SEQUENCE</scope>
    <source>
        <strain evidence="2">XJ19-11</strain>
    </source>
</reference>
<proteinExistence type="predicted"/>
<name>A0A9X2P9W6_9BACT</name>
<evidence type="ECO:0000313" key="2">
    <source>
        <dbReference type="EMBL" id="MCR9017023.1"/>
    </source>
</evidence>
<evidence type="ECO:0000313" key="3">
    <source>
        <dbReference type="Proteomes" id="UP001142175"/>
    </source>
</evidence>
<dbReference type="AlphaFoldDB" id="A0A9X2P9W6"/>
<protein>
    <submittedName>
        <fullName evidence="2">DUF4287 domain-containing protein</fullName>
    </submittedName>
</protein>
<dbReference type="Pfam" id="PF18899">
    <property type="entry name" value="DUF5655"/>
    <property type="match status" value="1"/>
</dbReference>
<feature type="domain" description="DUF5655" evidence="1">
    <location>
        <begin position="75"/>
        <end position="180"/>
    </location>
</feature>
<sequence length="182" mass="20814">MDKAEQTMLENLYKNTGKTLPQWVDEVKKLNFVKHGQIMKHLKEELGLTHGFANLIALKTLATDAGSFENKDDLIDSQYKGKEHFRPVYDRLIEEISKFGDDIEISPKMANVSLRRKKQFALLHPVTKTRFEIGINLKGQEPSGKLLPSGNAMCTHKINLTQINDIDQEVFDWLRKAYENAG</sequence>
<dbReference type="InterPro" id="IPR043714">
    <property type="entry name" value="DUF5655"/>
</dbReference>